<dbReference type="PANTHER" id="PTHR42878:SF7">
    <property type="entry name" value="SENSOR HISTIDINE KINASE GLRK"/>
    <property type="match status" value="1"/>
</dbReference>
<dbReference type="InterPro" id="IPR050351">
    <property type="entry name" value="BphY/WalK/GraS-like"/>
</dbReference>
<keyword evidence="9" id="KW-0802">TPR repeat</keyword>
<dbReference type="Pfam" id="PF13424">
    <property type="entry name" value="TPR_12"/>
    <property type="match status" value="1"/>
</dbReference>
<evidence type="ECO:0000256" key="6">
    <source>
        <dbReference type="ARBA" id="ARBA00022777"/>
    </source>
</evidence>
<keyword evidence="8" id="KW-0902">Two-component regulatory system</keyword>
<dbReference type="PRINTS" id="PR00344">
    <property type="entry name" value="BCTRLSENSOR"/>
</dbReference>
<evidence type="ECO:0000313" key="13">
    <source>
        <dbReference type="EMBL" id="MDT0559315.1"/>
    </source>
</evidence>
<dbReference type="InterPro" id="IPR036890">
    <property type="entry name" value="HATPase_C_sf"/>
</dbReference>
<dbReference type="GO" id="GO:0016301">
    <property type="term" value="F:kinase activity"/>
    <property type="evidence" value="ECO:0007669"/>
    <property type="project" value="UniProtKB-KW"/>
</dbReference>
<dbReference type="PANTHER" id="PTHR42878">
    <property type="entry name" value="TWO-COMPONENT HISTIDINE KINASE"/>
    <property type="match status" value="1"/>
</dbReference>
<keyword evidence="7" id="KW-0067">ATP-binding</keyword>
<organism evidence="13 14">
    <name type="scientific">Microcosmobacter mediterraneus</name>
    <dbReference type="NCBI Taxonomy" id="3075607"/>
    <lineage>
        <taxon>Bacteria</taxon>
        <taxon>Pseudomonadati</taxon>
        <taxon>Bacteroidota</taxon>
        <taxon>Flavobacteriia</taxon>
        <taxon>Flavobacteriales</taxon>
        <taxon>Flavobacteriaceae</taxon>
        <taxon>Microcosmobacter</taxon>
    </lineage>
</organism>
<keyword evidence="10" id="KW-0175">Coiled coil</keyword>
<dbReference type="PROSITE" id="PS50005">
    <property type="entry name" value="TPR"/>
    <property type="match status" value="1"/>
</dbReference>
<dbReference type="PROSITE" id="PS50109">
    <property type="entry name" value="HIS_KIN"/>
    <property type="match status" value="1"/>
</dbReference>
<dbReference type="CDD" id="cd00082">
    <property type="entry name" value="HisKA"/>
    <property type="match status" value="1"/>
</dbReference>
<accession>A0ABU2YPX6</accession>
<sequence length="682" mass="78356">MKRLLFITMLFSSLFTYSQSEEIEDLMIELAYQNSDSAKIDTSIKLIDALFKIEDYSRALKHIDQTQKLAKSLNYVKGTAEANYYKALIYSQNDDYLNAIDSYGKSKQYFQQLKDTLGIAKVNNSIGIIEIKRGNYLVGLKSSLSAIEIFESKNLQDELSKAYNNLGEAYFNTNQVDKALEFNLKALGVRQQLRDSSGIKWSTTNIAKLYSMRKEHRKAIEYYENVLKILDPKADQQLKGKILPLIGDEYLQFREYDKAGKYLFEGLRYNRRENNKDGILRSLNSIGNLNLQRRNLRTAENQLNEAYAIAQELDNKSELLKNYKLHIALDSTRGYYQNAFFWQNKYFDLKQDLDKLNQPKIALDIDPDTDLIETEPIIPSENTLSNADSKLLKKLKWITYGLGAALAFVLLFTLINYFNSKKRNEYILDLERTQTKLLGQNENYHDQIENLEEINKVKDRLFSIVSHDLKDSISSIKAFIDLLKEDSISKKEFKQLIPELSENADNASLLLFNLLNWSKSQMQNLEPKPELFNIQDVFETKMALVEQKVEKKKIVLIDESQRDFAYADRSMIEIVVQNLITNAVKFSRDGDVITVSNYDANGKLIFSVEDTGVGISKENIDKLFKNDAFTTIGTKNEKGTGLGLTICKELVELNQGRIWVESTPNVGSKFFVELPKSERSPS</sequence>
<gene>
    <name evidence="13" type="ORF">RM697_11680</name>
</gene>
<dbReference type="SMART" id="SM00028">
    <property type="entry name" value="TPR"/>
    <property type="match status" value="6"/>
</dbReference>
<evidence type="ECO:0000256" key="9">
    <source>
        <dbReference type="PROSITE-ProRule" id="PRU00339"/>
    </source>
</evidence>
<evidence type="ECO:0000256" key="11">
    <source>
        <dbReference type="SAM" id="Phobius"/>
    </source>
</evidence>
<feature type="coiled-coil region" evidence="10">
    <location>
        <begin position="289"/>
        <end position="316"/>
    </location>
</feature>
<protein>
    <recommendedName>
        <fullName evidence="2">histidine kinase</fullName>
        <ecNumber evidence="2">2.7.13.3</ecNumber>
    </recommendedName>
</protein>
<keyword evidence="11" id="KW-1133">Transmembrane helix</keyword>
<keyword evidence="5" id="KW-0547">Nucleotide-binding</keyword>
<dbReference type="SUPFAM" id="SSF48452">
    <property type="entry name" value="TPR-like"/>
    <property type="match status" value="2"/>
</dbReference>
<dbReference type="Gene3D" id="1.25.40.10">
    <property type="entry name" value="Tetratricopeptide repeat domain"/>
    <property type="match status" value="3"/>
</dbReference>
<dbReference type="InterPro" id="IPR036097">
    <property type="entry name" value="HisK_dim/P_sf"/>
</dbReference>
<keyword evidence="6 13" id="KW-0418">Kinase</keyword>
<dbReference type="InterPro" id="IPR019734">
    <property type="entry name" value="TPR_rpt"/>
</dbReference>
<dbReference type="SMART" id="SM00387">
    <property type="entry name" value="HATPase_c"/>
    <property type="match status" value="1"/>
</dbReference>
<keyword evidence="11" id="KW-0472">Membrane</keyword>
<evidence type="ECO:0000256" key="2">
    <source>
        <dbReference type="ARBA" id="ARBA00012438"/>
    </source>
</evidence>
<dbReference type="InterPro" id="IPR003594">
    <property type="entry name" value="HATPase_dom"/>
</dbReference>
<proteinExistence type="predicted"/>
<dbReference type="RefSeq" id="WP_311428080.1">
    <property type="nucleotide sequence ID" value="NZ_JAVRIA010000007.1"/>
</dbReference>
<reference evidence="13 14" key="1">
    <citation type="submission" date="2023-09" db="EMBL/GenBank/DDBJ databases">
        <authorList>
            <person name="Rey-Velasco X."/>
        </authorList>
    </citation>
    <scope>NUCLEOTIDE SEQUENCE [LARGE SCALE GENOMIC DNA]</scope>
    <source>
        <strain evidence="13 14">W332</strain>
    </source>
</reference>
<keyword evidence="14" id="KW-1185">Reference proteome</keyword>
<evidence type="ECO:0000256" key="3">
    <source>
        <dbReference type="ARBA" id="ARBA00022553"/>
    </source>
</evidence>
<keyword evidence="3" id="KW-0597">Phosphoprotein</keyword>
<dbReference type="InterPro" id="IPR004358">
    <property type="entry name" value="Sig_transdc_His_kin-like_C"/>
</dbReference>
<evidence type="ECO:0000256" key="8">
    <source>
        <dbReference type="ARBA" id="ARBA00023012"/>
    </source>
</evidence>
<keyword evidence="11" id="KW-0812">Transmembrane</keyword>
<dbReference type="InterPro" id="IPR003661">
    <property type="entry name" value="HisK_dim/P_dom"/>
</dbReference>
<feature type="domain" description="Histidine kinase" evidence="12">
    <location>
        <begin position="464"/>
        <end position="678"/>
    </location>
</feature>
<evidence type="ECO:0000256" key="10">
    <source>
        <dbReference type="SAM" id="Coils"/>
    </source>
</evidence>
<evidence type="ECO:0000256" key="1">
    <source>
        <dbReference type="ARBA" id="ARBA00000085"/>
    </source>
</evidence>
<keyword evidence="4" id="KW-0808">Transferase</keyword>
<name>A0ABU2YPX6_9FLAO</name>
<dbReference type="InterPro" id="IPR011990">
    <property type="entry name" value="TPR-like_helical_dom_sf"/>
</dbReference>
<comment type="catalytic activity">
    <reaction evidence="1">
        <text>ATP + protein L-histidine = ADP + protein N-phospho-L-histidine.</text>
        <dbReference type="EC" id="2.7.13.3"/>
    </reaction>
</comment>
<dbReference type="SUPFAM" id="SSF47384">
    <property type="entry name" value="Homodimeric domain of signal transducing histidine kinase"/>
    <property type="match status" value="1"/>
</dbReference>
<dbReference type="SUPFAM" id="SSF55874">
    <property type="entry name" value="ATPase domain of HSP90 chaperone/DNA topoisomerase II/histidine kinase"/>
    <property type="match status" value="1"/>
</dbReference>
<dbReference type="SMART" id="SM00388">
    <property type="entry name" value="HisKA"/>
    <property type="match status" value="1"/>
</dbReference>
<evidence type="ECO:0000256" key="7">
    <source>
        <dbReference type="ARBA" id="ARBA00022840"/>
    </source>
</evidence>
<feature type="transmembrane region" description="Helical" evidence="11">
    <location>
        <begin position="397"/>
        <end position="418"/>
    </location>
</feature>
<feature type="repeat" description="TPR" evidence="9">
    <location>
        <begin position="160"/>
        <end position="193"/>
    </location>
</feature>
<comment type="caution">
    <text evidence="13">The sequence shown here is derived from an EMBL/GenBank/DDBJ whole genome shotgun (WGS) entry which is preliminary data.</text>
</comment>
<evidence type="ECO:0000313" key="14">
    <source>
        <dbReference type="Proteomes" id="UP001259492"/>
    </source>
</evidence>
<dbReference type="InterPro" id="IPR005467">
    <property type="entry name" value="His_kinase_dom"/>
</dbReference>
<evidence type="ECO:0000259" key="12">
    <source>
        <dbReference type="PROSITE" id="PS50109"/>
    </source>
</evidence>
<evidence type="ECO:0000256" key="4">
    <source>
        <dbReference type="ARBA" id="ARBA00022679"/>
    </source>
</evidence>
<evidence type="ECO:0000256" key="5">
    <source>
        <dbReference type="ARBA" id="ARBA00022741"/>
    </source>
</evidence>
<dbReference type="Gene3D" id="1.10.287.130">
    <property type="match status" value="1"/>
</dbReference>
<dbReference type="EC" id="2.7.13.3" evidence="2"/>
<dbReference type="Proteomes" id="UP001259492">
    <property type="component" value="Unassembled WGS sequence"/>
</dbReference>
<dbReference type="Pfam" id="PF02518">
    <property type="entry name" value="HATPase_c"/>
    <property type="match status" value="1"/>
</dbReference>
<dbReference type="EMBL" id="JAVRIA010000007">
    <property type="protein sequence ID" value="MDT0559315.1"/>
    <property type="molecule type" value="Genomic_DNA"/>
</dbReference>
<dbReference type="Gene3D" id="3.30.565.10">
    <property type="entry name" value="Histidine kinase-like ATPase, C-terminal domain"/>
    <property type="match status" value="1"/>
</dbReference>